<dbReference type="OMA" id="MSHFEWA"/>
<dbReference type="GO" id="GO:0004222">
    <property type="term" value="F:metalloendopeptidase activity"/>
    <property type="evidence" value="ECO:0007669"/>
    <property type="project" value="InterPro"/>
</dbReference>
<dbReference type="GO" id="GO:0016887">
    <property type="term" value="F:ATP hydrolysis activity"/>
    <property type="evidence" value="ECO:0007669"/>
    <property type="project" value="InterPro"/>
</dbReference>
<dbReference type="GO" id="GO:0004176">
    <property type="term" value="F:ATP-dependent peptidase activity"/>
    <property type="evidence" value="ECO:0007669"/>
    <property type="project" value="InterPro"/>
</dbReference>
<dbReference type="PANTHER" id="PTHR23076">
    <property type="entry name" value="METALLOPROTEASE M41 FTSH"/>
    <property type="match status" value="1"/>
</dbReference>
<dbReference type="GO" id="GO:0005524">
    <property type="term" value="F:ATP binding"/>
    <property type="evidence" value="ECO:0007669"/>
    <property type="project" value="UniProtKB-KW"/>
</dbReference>
<dbReference type="EMBL" id="LT551908">
    <property type="protein sequence ID" value="SAL97743.1"/>
    <property type="molecule type" value="Genomic_DNA"/>
</dbReference>
<evidence type="ECO:0000256" key="2">
    <source>
        <dbReference type="ARBA" id="ARBA00004173"/>
    </source>
</evidence>
<dbReference type="NCBIfam" id="TIGR01241">
    <property type="entry name" value="FtsH_fam"/>
    <property type="match status" value="1"/>
</dbReference>
<reference evidence="16" key="1">
    <citation type="submission" date="2016-04" db="EMBL/GenBank/DDBJ databases">
        <authorList>
            <person name="Evans L.H."/>
            <person name="Alamgir A."/>
            <person name="Owens N."/>
            <person name="Weber N.D."/>
            <person name="Virtaneva K."/>
            <person name="Barbian K."/>
            <person name="Babar A."/>
            <person name="Rosenke K."/>
        </authorList>
    </citation>
    <scope>NUCLEOTIDE SEQUENCE [LARGE SCALE GENOMIC DNA]</scope>
    <source>
        <strain evidence="16">CBS 101.48</strain>
    </source>
</reference>
<dbReference type="AlphaFoldDB" id="A0A163J8G3"/>
<accession>A0A163J8G3</accession>
<keyword evidence="12" id="KW-0482">Metalloprotease</keyword>
<keyword evidence="11" id="KW-0067">ATP-binding</keyword>
<comment type="cofactor">
    <cofactor evidence="1">
        <name>Zn(2+)</name>
        <dbReference type="ChEBI" id="CHEBI:29105"/>
    </cofactor>
</comment>
<evidence type="ECO:0000256" key="12">
    <source>
        <dbReference type="ARBA" id="ARBA00023049"/>
    </source>
</evidence>
<gene>
    <name evidence="16" type="primary">ABSGL_03251.1 scaffold 4278</name>
</gene>
<dbReference type="InterPro" id="IPR048438">
    <property type="entry name" value="Yme1-like_N"/>
</dbReference>
<dbReference type="InterPro" id="IPR037219">
    <property type="entry name" value="Peptidase_M41-like"/>
</dbReference>
<feature type="domain" description="AAA+ ATPase" evidence="15">
    <location>
        <begin position="311"/>
        <end position="447"/>
    </location>
</feature>
<dbReference type="GO" id="GO:0005743">
    <property type="term" value="C:mitochondrial inner membrane"/>
    <property type="evidence" value="ECO:0007669"/>
    <property type="project" value="TreeGrafter"/>
</dbReference>
<dbReference type="STRING" id="4829.A0A163J8G3"/>
<dbReference type="SMART" id="SM00382">
    <property type="entry name" value="AAA"/>
    <property type="match status" value="1"/>
</dbReference>
<dbReference type="Gene3D" id="1.10.8.60">
    <property type="match status" value="1"/>
</dbReference>
<sequence>MPQYDYHKLCQQFTKMTPLIRTPVLYTSAKPATTMAWKPSALRSLVSLEATPIPNHLASKRGWHSLQQRSAFSTTSSNPAAFPFRFGNFRKLAKLEQEANTFAQDPNKQALLYREWLRAKNPQALITRFERGNFANNEECWQYYIAALAQTGQAEAILPRIMQKLGQHGEAWAEPAAKAAVENLTAAANNSTNKAVPKELIQQIIASRGQSIGGVAANATIASGSGIKGNPIYVVVEEVTYAFCILTILSLALENSGLMKTPTSQTEYEPIHQQSVKFDDVQGVDEAKQELEEIVQFLRNPQKFTELGGKLPKGVLLTGPPGTGKTMLARAVAGEANVPFFFMSGSEFDEMYVGVGARRVRELFAAARAKAPSIVFIDEIDAIGSKRNPKDQSYMKQTLNQLLVDLDGFSQTEGVIFIAATNFPELLDKALVRPGRFDRHVNVPLPDVRGRIQILKHHMKNIMFAADVDISVAARGTPGFSGADLANLVNQAAIQASREGSREVTAKHLEYSKDKIIMGAERKSAVITEENKRITAYHEGGHTLVAYFTPGAMPLHKATIIPRGSALGMTVQLPEMDKDSFTKKEYLAQIDVCMGGRVAEEMIFGDDNVTSGAHSDIVKATDVARRMVRYFGMSAKVGPVNYDDEDMQLLSTETKVLIENEIKDLVMGSESRAKEILTTHRDKLDRLAKALVEYETLTSDEIKDVMAGRPISR</sequence>
<dbReference type="CDD" id="cd19501">
    <property type="entry name" value="RecA-like_FtsH"/>
    <property type="match status" value="1"/>
</dbReference>
<evidence type="ECO:0000259" key="15">
    <source>
        <dbReference type="SMART" id="SM00382"/>
    </source>
</evidence>
<keyword evidence="6" id="KW-0645">Protease</keyword>
<dbReference type="InterPro" id="IPR003959">
    <property type="entry name" value="ATPase_AAA_core"/>
</dbReference>
<dbReference type="SUPFAM" id="SSF140990">
    <property type="entry name" value="FtsH protease domain-like"/>
    <property type="match status" value="1"/>
</dbReference>
<evidence type="ECO:0000313" key="16">
    <source>
        <dbReference type="EMBL" id="SAL97743.1"/>
    </source>
</evidence>
<dbReference type="InterPro" id="IPR027417">
    <property type="entry name" value="P-loop_NTPase"/>
</dbReference>
<dbReference type="InterPro" id="IPR005936">
    <property type="entry name" value="FtsH"/>
</dbReference>
<dbReference type="InParanoid" id="A0A163J8G3"/>
<dbReference type="Proteomes" id="UP000078561">
    <property type="component" value="Unassembled WGS sequence"/>
</dbReference>
<evidence type="ECO:0000256" key="10">
    <source>
        <dbReference type="ARBA" id="ARBA00022833"/>
    </source>
</evidence>
<dbReference type="PANTHER" id="PTHR23076:SF97">
    <property type="entry name" value="ATP-DEPENDENT ZINC METALLOPROTEASE YME1L1"/>
    <property type="match status" value="1"/>
</dbReference>
<keyword evidence="8" id="KW-0547">Nucleotide-binding</keyword>
<evidence type="ECO:0000313" key="17">
    <source>
        <dbReference type="Proteomes" id="UP000078561"/>
    </source>
</evidence>
<dbReference type="HAMAP" id="MF_01458">
    <property type="entry name" value="FtsH"/>
    <property type="match status" value="1"/>
</dbReference>
<comment type="subcellular location">
    <subcellularLocation>
        <location evidence="3">Membrane</location>
    </subcellularLocation>
    <subcellularLocation>
        <location evidence="2">Mitochondrion</location>
    </subcellularLocation>
</comment>
<dbReference type="Gene3D" id="3.40.50.300">
    <property type="entry name" value="P-loop containing nucleotide triphosphate hydrolases"/>
    <property type="match status" value="1"/>
</dbReference>
<keyword evidence="7" id="KW-0479">Metal-binding</keyword>
<keyword evidence="14" id="KW-0472">Membrane</keyword>
<name>A0A163J8G3_ABSGL</name>
<dbReference type="FunCoup" id="A0A163J8G3">
    <property type="interactions" value="795"/>
</dbReference>
<evidence type="ECO:0000256" key="9">
    <source>
        <dbReference type="ARBA" id="ARBA00022801"/>
    </source>
</evidence>
<organism evidence="16">
    <name type="scientific">Absidia glauca</name>
    <name type="common">Pin mould</name>
    <dbReference type="NCBI Taxonomy" id="4829"/>
    <lineage>
        <taxon>Eukaryota</taxon>
        <taxon>Fungi</taxon>
        <taxon>Fungi incertae sedis</taxon>
        <taxon>Mucoromycota</taxon>
        <taxon>Mucoromycotina</taxon>
        <taxon>Mucoromycetes</taxon>
        <taxon>Mucorales</taxon>
        <taxon>Cunninghamellaceae</taxon>
        <taxon>Absidia</taxon>
    </lineage>
</organism>
<dbReference type="GO" id="GO:0046872">
    <property type="term" value="F:metal ion binding"/>
    <property type="evidence" value="ECO:0007669"/>
    <property type="project" value="UniProtKB-KW"/>
</dbReference>
<evidence type="ECO:0000256" key="1">
    <source>
        <dbReference type="ARBA" id="ARBA00001947"/>
    </source>
</evidence>
<dbReference type="InterPro" id="IPR041569">
    <property type="entry name" value="AAA_lid_3"/>
</dbReference>
<evidence type="ECO:0000256" key="4">
    <source>
        <dbReference type="ARBA" id="ARBA00010044"/>
    </source>
</evidence>
<dbReference type="Gene3D" id="1.20.58.760">
    <property type="entry name" value="Peptidase M41"/>
    <property type="match status" value="1"/>
</dbReference>
<comment type="similarity">
    <text evidence="5">In the N-terminal section; belongs to the AAA ATPase family.</text>
</comment>
<dbReference type="GO" id="GO:0141164">
    <property type="term" value="P:mitochondrial protein quality control"/>
    <property type="evidence" value="ECO:0007669"/>
    <property type="project" value="UniProtKB-ARBA"/>
</dbReference>
<evidence type="ECO:0000256" key="14">
    <source>
        <dbReference type="ARBA" id="ARBA00023136"/>
    </source>
</evidence>
<evidence type="ECO:0000256" key="5">
    <source>
        <dbReference type="ARBA" id="ARBA00010550"/>
    </source>
</evidence>
<evidence type="ECO:0000256" key="13">
    <source>
        <dbReference type="ARBA" id="ARBA00023128"/>
    </source>
</evidence>
<keyword evidence="10" id="KW-0862">Zinc</keyword>
<dbReference type="GO" id="GO:0007005">
    <property type="term" value="P:mitochondrion organization"/>
    <property type="evidence" value="ECO:0007669"/>
    <property type="project" value="TreeGrafter"/>
</dbReference>
<keyword evidence="17" id="KW-1185">Reference proteome</keyword>
<comment type="similarity">
    <text evidence="4">In the C-terminal section; belongs to the peptidase M41 family.</text>
</comment>
<dbReference type="InterPro" id="IPR003593">
    <property type="entry name" value="AAA+_ATPase"/>
</dbReference>
<evidence type="ECO:0000256" key="11">
    <source>
        <dbReference type="ARBA" id="ARBA00022840"/>
    </source>
</evidence>
<dbReference type="SUPFAM" id="SSF52540">
    <property type="entry name" value="P-loop containing nucleoside triphosphate hydrolases"/>
    <property type="match status" value="1"/>
</dbReference>
<dbReference type="FunFam" id="1.20.58.760:FF:000002">
    <property type="entry name" value="ATP-dependent zinc metalloprotease FtsH"/>
    <property type="match status" value="1"/>
</dbReference>
<evidence type="ECO:0000256" key="8">
    <source>
        <dbReference type="ARBA" id="ARBA00022741"/>
    </source>
</evidence>
<dbReference type="Pfam" id="PF17862">
    <property type="entry name" value="AAA_lid_3"/>
    <property type="match status" value="1"/>
</dbReference>
<keyword evidence="13" id="KW-0496">Mitochondrion</keyword>
<dbReference type="InterPro" id="IPR000642">
    <property type="entry name" value="Peptidase_M41"/>
</dbReference>
<protein>
    <recommendedName>
        <fullName evidence="15">AAA+ ATPase domain-containing protein</fullName>
    </recommendedName>
</protein>
<dbReference type="Pfam" id="PF21232">
    <property type="entry name" value="Yme1-like_N"/>
    <property type="match status" value="1"/>
</dbReference>
<dbReference type="FunFam" id="1.10.8.60:FF:000001">
    <property type="entry name" value="ATP-dependent zinc metalloprotease FtsH"/>
    <property type="match status" value="1"/>
</dbReference>
<dbReference type="Pfam" id="PF01434">
    <property type="entry name" value="Peptidase_M41"/>
    <property type="match status" value="1"/>
</dbReference>
<dbReference type="OrthoDB" id="1413014at2759"/>
<evidence type="ECO:0000256" key="6">
    <source>
        <dbReference type="ARBA" id="ARBA00022670"/>
    </source>
</evidence>
<keyword evidence="9" id="KW-0378">Hydrolase</keyword>
<evidence type="ECO:0000256" key="3">
    <source>
        <dbReference type="ARBA" id="ARBA00004370"/>
    </source>
</evidence>
<dbReference type="FunFam" id="3.40.50.300:FF:000175">
    <property type="entry name" value="ATP-dependent zinc metalloprotease FTSH 4"/>
    <property type="match status" value="1"/>
</dbReference>
<proteinExistence type="inferred from homology"/>
<evidence type="ECO:0000256" key="7">
    <source>
        <dbReference type="ARBA" id="ARBA00022723"/>
    </source>
</evidence>
<dbReference type="Pfam" id="PF00004">
    <property type="entry name" value="AAA"/>
    <property type="match status" value="1"/>
</dbReference>